<dbReference type="Pfam" id="PF03029">
    <property type="entry name" value="ATP_bind_1"/>
    <property type="match status" value="1"/>
</dbReference>
<evidence type="ECO:0000256" key="3">
    <source>
        <dbReference type="ARBA" id="ARBA00014587"/>
    </source>
</evidence>
<evidence type="ECO:0000256" key="6">
    <source>
        <dbReference type="ARBA" id="ARBA00023134"/>
    </source>
</evidence>
<organism evidence="8">
    <name type="scientific">Sarcoptes scabiei</name>
    <name type="common">Itch mite</name>
    <name type="synonym">Acarus scabiei</name>
    <dbReference type="NCBI Taxonomy" id="52283"/>
    <lineage>
        <taxon>Eukaryota</taxon>
        <taxon>Metazoa</taxon>
        <taxon>Ecdysozoa</taxon>
        <taxon>Arthropoda</taxon>
        <taxon>Chelicerata</taxon>
        <taxon>Arachnida</taxon>
        <taxon>Acari</taxon>
        <taxon>Acariformes</taxon>
        <taxon>Sarcoptiformes</taxon>
        <taxon>Astigmata</taxon>
        <taxon>Psoroptidia</taxon>
        <taxon>Sarcoptoidea</taxon>
        <taxon>Sarcoptidae</taxon>
        <taxon>Sarcoptinae</taxon>
        <taxon>Sarcoptes</taxon>
    </lineage>
</organism>
<evidence type="ECO:0000256" key="4">
    <source>
        <dbReference type="ARBA" id="ARBA00022741"/>
    </source>
</evidence>
<evidence type="ECO:0000256" key="1">
    <source>
        <dbReference type="ARBA" id="ARBA00002411"/>
    </source>
</evidence>
<dbReference type="Proteomes" id="UP000070412">
    <property type="component" value="Unassembled WGS sequence"/>
</dbReference>
<dbReference type="GO" id="GO:0005525">
    <property type="term" value="F:GTP binding"/>
    <property type="evidence" value="ECO:0007669"/>
    <property type="project" value="UniProtKB-KW"/>
</dbReference>
<dbReference type="EnsemblMetazoa" id="SSS_5744s_mrna">
    <property type="protein sequence ID" value="KAF7495994.1"/>
    <property type="gene ID" value="SSS_5744"/>
</dbReference>
<comment type="function">
    <text evidence="7">Small GTPase required for proper nuclear import of RNA polymerase II and III (RNAPII and RNAPIII). May act at an RNAP assembly step prior to nuclear import.</text>
</comment>
<keyword evidence="10" id="KW-1185">Reference proteome</keyword>
<proteinExistence type="inferred from homology"/>
<dbReference type="InterPro" id="IPR004130">
    <property type="entry name" value="Gpn"/>
</dbReference>
<comment type="similarity">
    <text evidence="2 7">Belongs to the GPN-loop GTPase family.</text>
</comment>
<evidence type="ECO:0000256" key="5">
    <source>
        <dbReference type="ARBA" id="ARBA00022801"/>
    </source>
</evidence>
<dbReference type="EMBL" id="WVUK01000043">
    <property type="protein sequence ID" value="KAF7495994.1"/>
    <property type="molecule type" value="Genomic_DNA"/>
</dbReference>
<dbReference type="OrthoDB" id="5839at2759"/>
<evidence type="ECO:0000256" key="2">
    <source>
        <dbReference type="ARBA" id="ARBA00005290"/>
    </source>
</evidence>
<dbReference type="PANTHER" id="PTHR21231:SF7">
    <property type="entry name" value="GPN-LOOP GTPASE 3"/>
    <property type="match status" value="1"/>
</dbReference>
<protein>
    <recommendedName>
        <fullName evidence="3 7">GPN-loop GTPase 3</fullName>
    </recommendedName>
</protein>
<evidence type="ECO:0000313" key="9">
    <source>
        <dbReference type="EnsemblMetazoa" id="KAF7495994.1"/>
    </source>
</evidence>
<name>A0A834RFE7_SARSC</name>
<comment type="subunit">
    <text evidence="7">Binds to RNA polymerase II (RNAPII).</text>
</comment>
<dbReference type="SUPFAM" id="SSF52540">
    <property type="entry name" value="P-loop containing nucleoside triphosphate hydrolases"/>
    <property type="match status" value="1"/>
</dbReference>
<dbReference type="PANTHER" id="PTHR21231">
    <property type="entry name" value="XPA-BINDING PROTEIN 1-RELATED"/>
    <property type="match status" value="1"/>
</dbReference>
<evidence type="ECO:0000313" key="10">
    <source>
        <dbReference type="Proteomes" id="UP000070412"/>
    </source>
</evidence>
<dbReference type="GO" id="GO:0003924">
    <property type="term" value="F:GTPase activity"/>
    <property type="evidence" value="ECO:0007669"/>
    <property type="project" value="TreeGrafter"/>
</dbReference>
<evidence type="ECO:0000313" key="8">
    <source>
        <dbReference type="EMBL" id="KAF7495994.1"/>
    </source>
</evidence>
<evidence type="ECO:0000256" key="7">
    <source>
        <dbReference type="RuleBase" id="RU365059"/>
    </source>
</evidence>
<keyword evidence="6 7" id="KW-0342">GTP-binding</keyword>
<reference evidence="8" key="2">
    <citation type="submission" date="2020-01" db="EMBL/GenBank/DDBJ databases">
        <authorList>
            <person name="Korhonen P.K.K."/>
            <person name="Guangxu M.G."/>
            <person name="Wang T.W."/>
            <person name="Stroehlein A.J.S."/>
            <person name="Young N.D."/>
            <person name="Ang C.-S.A."/>
            <person name="Fernando D.W.F."/>
            <person name="Lu H.L."/>
            <person name="Taylor S.T."/>
            <person name="Ehtesham M.E.M."/>
            <person name="Najaraj S.H.N."/>
            <person name="Harsha G.H.G."/>
            <person name="Madugundu A.M."/>
            <person name="Renuse S.R."/>
            <person name="Holt D.H."/>
            <person name="Pandey A.P."/>
            <person name="Papenfuss A.P."/>
            <person name="Gasser R.B.G."/>
            <person name="Fischer K.F."/>
        </authorList>
    </citation>
    <scope>NUCLEOTIDE SEQUENCE</scope>
    <source>
        <strain evidence="8">SSS_KF_BRIS2020</strain>
    </source>
</reference>
<accession>A0A834RFE7</accession>
<keyword evidence="5 7" id="KW-0378">Hydrolase</keyword>
<dbReference type="Gene3D" id="3.40.50.300">
    <property type="entry name" value="P-loop containing nucleotide triphosphate hydrolases"/>
    <property type="match status" value="1"/>
</dbReference>
<dbReference type="CDD" id="cd17872">
    <property type="entry name" value="GPN3"/>
    <property type="match status" value="1"/>
</dbReference>
<sequence>MLVMLASRMIFDSGFPGFDRKKTEHSTKKIDLERNRLRSKMPRYAHIVVGPAGSGKSTYVSAMLAHAEACQRSMFAVNLDPAAEIFNYNPIADIRELIQIEDVMEDKSLNYGPNGALVFAIEYLMKNLDWLAEKLGTTEDDYILFDTPGQIELISHLSVIKDLTKYLENLNFHICIVFLLDSQFISDISKYFSSLVVSLITLINLELPMINLLTKVDKMTPDQRKLLEDLLEPNSNLLNENSPCFTRTKNDKFYRLSKAFAQIIDDYSLQKFLPFSVLEEDLMNDVLLVADNCIQYGEDAEVFAKDIEF</sequence>
<reference evidence="10" key="1">
    <citation type="journal article" date="2020" name="PLoS Negl. Trop. Dis.">
        <title>High-quality nuclear genome for Sarcoptes scabiei-A critical resource for a neglected parasite.</title>
        <authorList>
            <person name="Korhonen P.K."/>
            <person name="Gasser R.B."/>
            <person name="Ma G."/>
            <person name="Wang T."/>
            <person name="Stroehlein A.J."/>
            <person name="Young N.D."/>
            <person name="Ang C.S."/>
            <person name="Fernando D.D."/>
            <person name="Lu H.C."/>
            <person name="Taylor S."/>
            <person name="Reynolds S.L."/>
            <person name="Mofiz E."/>
            <person name="Najaraj S.H."/>
            <person name="Gowda H."/>
            <person name="Madugundu A."/>
            <person name="Renuse S."/>
            <person name="Holt D."/>
            <person name="Pandey A."/>
            <person name="Papenfuss A.T."/>
            <person name="Fischer K."/>
        </authorList>
    </citation>
    <scope>NUCLEOTIDE SEQUENCE [LARGE SCALE GENOMIC DNA]</scope>
</reference>
<gene>
    <name evidence="8" type="ORF">SSS_5744</name>
</gene>
<comment type="function">
    <text evidence="1">Small GTPase required for proper localization of RNA polymerase II (RNAPII). May act at an RNAP assembly step prior to nuclear import.</text>
</comment>
<dbReference type="InterPro" id="IPR030228">
    <property type="entry name" value="Gpn3"/>
</dbReference>
<dbReference type="AlphaFoldDB" id="A0A834RFE7"/>
<keyword evidence="4 7" id="KW-0547">Nucleotide-binding</keyword>
<reference evidence="9" key="3">
    <citation type="submission" date="2022-06" db="UniProtKB">
        <authorList>
            <consortium name="EnsemblMetazoa"/>
        </authorList>
    </citation>
    <scope>IDENTIFICATION</scope>
</reference>
<dbReference type="InterPro" id="IPR027417">
    <property type="entry name" value="P-loop_NTPase"/>
</dbReference>